<dbReference type="Proteomes" id="UP001154078">
    <property type="component" value="Chromosome 7"/>
</dbReference>
<dbReference type="OrthoDB" id="6778763at2759"/>
<dbReference type="EMBL" id="OV121138">
    <property type="protein sequence ID" value="CAH0560549.1"/>
    <property type="molecule type" value="Genomic_DNA"/>
</dbReference>
<gene>
    <name evidence="2" type="ORF">MELIAE_LOCUS10284</name>
</gene>
<feature type="compositionally biased region" description="Acidic residues" evidence="1">
    <location>
        <begin position="10"/>
        <end position="27"/>
    </location>
</feature>
<name>A0A9P0BCL7_BRAAE</name>
<evidence type="ECO:0000256" key="1">
    <source>
        <dbReference type="SAM" id="MobiDB-lite"/>
    </source>
</evidence>
<evidence type="ECO:0000313" key="2">
    <source>
        <dbReference type="EMBL" id="CAH0560549.1"/>
    </source>
</evidence>
<keyword evidence="3" id="KW-1185">Reference proteome</keyword>
<evidence type="ECO:0000313" key="3">
    <source>
        <dbReference type="Proteomes" id="UP001154078"/>
    </source>
</evidence>
<feature type="region of interest" description="Disordered" evidence="1">
    <location>
        <begin position="1"/>
        <end position="42"/>
    </location>
</feature>
<reference evidence="2" key="1">
    <citation type="submission" date="2021-12" db="EMBL/GenBank/DDBJ databases">
        <authorList>
            <person name="King R."/>
        </authorList>
    </citation>
    <scope>NUCLEOTIDE SEQUENCE</scope>
</reference>
<proteinExistence type="predicted"/>
<sequence length="210" mass="23847">MQSFMRRFETEEESDGDFSDKENEEEENRPLFQEPELSDDESAWVAPSIGQETLLDLDFTPRTREQEPSVPAPKAHIAAQGVECQKLGKTSFSRIRYAEVQKKLQAAPVFSALRVNLQLANLCKTSPLQDQLIKMDLTFGTVVHGLLLQREAFSEGVKELVIKHPEIKSDVQSLLMGSDSSFRSISDDLLQNVCRRRAEIIEQRRSLIKP</sequence>
<organism evidence="2 3">
    <name type="scientific">Brassicogethes aeneus</name>
    <name type="common">Rape pollen beetle</name>
    <name type="synonym">Meligethes aeneus</name>
    <dbReference type="NCBI Taxonomy" id="1431903"/>
    <lineage>
        <taxon>Eukaryota</taxon>
        <taxon>Metazoa</taxon>
        <taxon>Ecdysozoa</taxon>
        <taxon>Arthropoda</taxon>
        <taxon>Hexapoda</taxon>
        <taxon>Insecta</taxon>
        <taxon>Pterygota</taxon>
        <taxon>Neoptera</taxon>
        <taxon>Endopterygota</taxon>
        <taxon>Coleoptera</taxon>
        <taxon>Polyphaga</taxon>
        <taxon>Cucujiformia</taxon>
        <taxon>Nitidulidae</taxon>
        <taxon>Meligethinae</taxon>
        <taxon>Brassicogethes</taxon>
    </lineage>
</organism>
<protein>
    <submittedName>
        <fullName evidence="2">Uncharacterized protein</fullName>
    </submittedName>
</protein>
<accession>A0A9P0BCL7</accession>
<dbReference type="AlphaFoldDB" id="A0A9P0BCL7"/>